<evidence type="ECO:0000259" key="1">
    <source>
        <dbReference type="Pfam" id="PF00975"/>
    </source>
</evidence>
<dbReference type="InterPro" id="IPR001031">
    <property type="entry name" value="Thioesterase"/>
</dbReference>
<organism evidence="2 3">
    <name type="scientific">Zhengella mangrovi</name>
    <dbReference type="NCBI Taxonomy" id="1982044"/>
    <lineage>
        <taxon>Bacteria</taxon>
        <taxon>Pseudomonadati</taxon>
        <taxon>Pseudomonadota</taxon>
        <taxon>Alphaproteobacteria</taxon>
        <taxon>Hyphomicrobiales</taxon>
        <taxon>Notoacmeibacteraceae</taxon>
        <taxon>Zhengella</taxon>
    </lineage>
</organism>
<dbReference type="SUPFAM" id="SSF53474">
    <property type="entry name" value="alpha/beta-Hydrolases"/>
    <property type="match status" value="1"/>
</dbReference>
<comment type="caution">
    <text evidence="2">The sequence shown here is derived from an EMBL/GenBank/DDBJ whole genome shotgun (WGS) entry which is preliminary data.</text>
</comment>
<dbReference type="RefSeq" id="WP_099306820.1">
    <property type="nucleotide sequence ID" value="NZ_PDVP01000007.1"/>
</dbReference>
<feature type="domain" description="Thioesterase" evidence="1">
    <location>
        <begin position="87"/>
        <end position="134"/>
    </location>
</feature>
<dbReference type="InterPro" id="IPR029058">
    <property type="entry name" value="AB_hydrolase_fold"/>
</dbReference>
<dbReference type="AlphaFoldDB" id="A0A2G1QMD5"/>
<proteinExistence type="predicted"/>
<evidence type="ECO:0000313" key="2">
    <source>
        <dbReference type="EMBL" id="PHP66634.1"/>
    </source>
</evidence>
<protein>
    <recommendedName>
        <fullName evidence="1">Thioesterase domain-containing protein</fullName>
    </recommendedName>
</protein>
<dbReference type="OrthoDB" id="5293296at2"/>
<evidence type="ECO:0000313" key="3">
    <source>
        <dbReference type="Proteomes" id="UP000221168"/>
    </source>
</evidence>
<dbReference type="Pfam" id="PF00975">
    <property type="entry name" value="Thioesterase"/>
    <property type="match status" value="1"/>
</dbReference>
<gene>
    <name evidence="2" type="ORF">CSC94_13200</name>
</gene>
<reference evidence="2 3" key="1">
    <citation type="submission" date="2017-10" db="EMBL/GenBank/DDBJ databases">
        <title>Sedimentibacterium mangrovi gen. nov., sp. nov., a novel member of family Phyllobacteriacea isolated from mangrove sediment.</title>
        <authorList>
            <person name="Liao H."/>
            <person name="Tian Y."/>
        </authorList>
    </citation>
    <scope>NUCLEOTIDE SEQUENCE [LARGE SCALE GENOMIC DNA]</scope>
    <source>
        <strain evidence="2 3">X9-2-2</strain>
    </source>
</reference>
<dbReference type="EMBL" id="PDVP01000007">
    <property type="protein sequence ID" value="PHP66634.1"/>
    <property type="molecule type" value="Genomic_DNA"/>
</dbReference>
<dbReference type="Proteomes" id="UP000221168">
    <property type="component" value="Unassembled WGS sequence"/>
</dbReference>
<name>A0A2G1QMD5_9HYPH</name>
<dbReference type="Gene3D" id="3.40.50.1820">
    <property type="entry name" value="alpha/beta hydrolase"/>
    <property type="match status" value="1"/>
</dbReference>
<keyword evidence="3" id="KW-1185">Reference proteome</keyword>
<accession>A0A2G1QMD5</accession>
<sequence>MRHRTARRQRMVRPSCARAVRSAAVLLLLVLAGLLMPVRAWTAEPTEVYFFRGFFGGNFSMGLDTIAGELAQQGIRARVFSWRETEEAEEEILATPPDGPIVIVGHSFGGNAALSLSDKLAARGVPISLVVTLDPTTSGPVSPAVGAYRNYYLSFNALGKALTVPPGMAGRVRNIDIRDRTDITVISESHWNMTENDVIAREVHRLILQALR</sequence>